<feature type="non-terminal residue" evidence="1">
    <location>
        <position position="1"/>
    </location>
</feature>
<name>A0ABN9QXS5_9DINO</name>
<comment type="caution">
    <text evidence="1">The sequence shown here is derived from an EMBL/GenBank/DDBJ whole genome shotgun (WGS) entry which is preliminary data.</text>
</comment>
<evidence type="ECO:0000313" key="1">
    <source>
        <dbReference type="EMBL" id="CAK0811187.1"/>
    </source>
</evidence>
<organism evidence="1 2">
    <name type="scientific">Prorocentrum cordatum</name>
    <dbReference type="NCBI Taxonomy" id="2364126"/>
    <lineage>
        <taxon>Eukaryota</taxon>
        <taxon>Sar</taxon>
        <taxon>Alveolata</taxon>
        <taxon>Dinophyceae</taxon>
        <taxon>Prorocentrales</taxon>
        <taxon>Prorocentraceae</taxon>
        <taxon>Prorocentrum</taxon>
    </lineage>
</organism>
<feature type="non-terminal residue" evidence="1">
    <location>
        <position position="630"/>
    </location>
</feature>
<dbReference type="EMBL" id="CAUYUJ010004847">
    <property type="protein sequence ID" value="CAK0811187.1"/>
    <property type="molecule type" value="Genomic_DNA"/>
</dbReference>
<proteinExistence type="predicted"/>
<dbReference type="Proteomes" id="UP001189429">
    <property type="component" value="Unassembled WGS sequence"/>
</dbReference>
<keyword evidence="2" id="KW-1185">Reference proteome</keyword>
<accession>A0ABN9QXS5</accession>
<reference evidence="1" key="1">
    <citation type="submission" date="2023-10" db="EMBL/GenBank/DDBJ databases">
        <authorList>
            <person name="Chen Y."/>
            <person name="Shah S."/>
            <person name="Dougan E. K."/>
            <person name="Thang M."/>
            <person name="Chan C."/>
        </authorList>
    </citation>
    <scope>NUCLEOTIDE SEQUENCE [LARGE SCALE GENOMIC DNA]</scope>
</reference>
<protein>
    <recommendedName>
        <fullName evidence="3">DNA-directed DNA polymerase</fullName>
    </recommendedName>
</protein>
<evidence type="ECO:0000313" key="2">
    <source>
        <dbReference type="Proteomes" id="UP001189429"/>
    </source>
</evidence>
<sequence>VHVGYHDVAQLNGLPETAAVVASAHPGARGKAKLAQWKRQLQDMTAALDFDPQTLVAQQDLLDLAGSATTPGGWKASRPPATARWRRAFALGARDLRCWAEGRPRSPSGGALPGAAEEDAHALAKLRRELDWRRARDAAAKTAERRARVAQAAQKGGRQAHRYAGTNLEDIGDLMAEDVSRTSRPASGQQAARRILDDWWHLWTRRRAVDARPSARGVGDEELPPITVEQLKDVRGSCDWAGYTRYLMAGFGREVGFSPTVAGLDLQRFYENVRPSHLLEATKMHHFPLKVVRGLCCICAGWRAAPFEGCIFANFEARAAIVAGCSGELAHAVGPCVSLRNVVDDVLPNASGTRGLVVAQMIACVDSLFKDFHELDLPLAVGKCKYLASDAALDKELQASRALPGTSRVDAMEATVYNRTLCTRRSVVAQAARGRAECWRGHRHAHSRRSGLGDAGVLERMGAASSALWGAAAAGLADGPLRGLRVKAAAAARLPEDYSLGLRFHRRPQGGRLDPPVLHSMDVHFMWALAVWEQHVKGRVLDVTLAAAVKRASRSQHPWRTARTPAGAALLAARMLGWDFTGPYAVRADESVAIDLLRLGPRQVKEEVRRAAARASDKLALEVTGKALAR</sequence>
<gene>
    <name evidence="1" type="ORF">PCOR1329_LOCUS15896</name>
</gene>
<evidence type="ECO:0008006" key="3">
    <source>
        <dbReference type="Google" id="ProtNLM"/>
    </source>
</evidence>